<proteinExistence type="predicted"/>
<dbReference type="OrthoDB" id="957977at2"/>
<evidence type="ECO:0000256" key="1">
    <source>
        <dbReference type="SAM" id="Phobius"/>
    </source>
</evidence>
<feature type="transmembrane region" description="Helical" evidence="1">
    <location>
        <begin position="113"/>
        <end position="133"/>
    </location>
</feature>
<dbReference type="Proteomes" id="UP000233387">
    <property type="component" value="Unassembled WGS sequence"/>
</dbReference>
<gene>
    <name evidence="2" type="ORF">Rain11_1243</name>
</gene>
<dbReference type="EMBL" id="NKXO01000017">
    <property type="protein sequence ID" value="PKQ69680.1"/>
    <property type="molecule type" value="Genomic_DNA"/>
</dbReference>
<protein>
    <recommendedName>
        <fullName evidence="4">DoxX family protein</fullName>
    </recommendedName>
</protein>
<name>A0A2N3IH53_9BACT</name>
<accession>A0A2N3IH53</accession>
<feature type="transmembrane region" description="Helical" evidence="1">
    <location>
        <begin position="88"/>
        <end position="106"/>
    </location>
</feature>
<sequence length="134" mass="15062">MLEQFFQINFLSKIFCSAFLAILFLQSGLDKVLDWKGNLSWLKSHFSKTFLKNSVPLLLGIITITEVAAGVFSLIGFLHLLITPKSIWAYYGAVLATANIIMLFFGQRIAKDYTGAAGLVPYFIACLMAMWILW</sequence>
<evidence type="ECO:0000313" key="2">
    <source>
        <dbReference type="EMBL" id="PKQ69680.1"/>
    </source>
</evidence>
<dbReference type="AlphaFoldDB" id="A0A2N3IH53"/>
<keyword evidence="3" id="KW-1185">Reference proteome</keyword>
<comment type="caution">
    <text evidence="2">The sequence shown here is derived from an EMBL/GenBank/DDBJ whole genome shotgun (WGS) entry which is preliminary data.</text>
</comment>
<reference evidence="2 3" key="1">
    <citation type="submission" date="2017-06" db="EMBL/GenBank/DDBJ databases">
        <title>Raineya orbicola gen. nov., sp. nov. a slightly thermophilic bacterium of the phylum Bacteroidetes and the description of Raineyaceae fam. nov.</title>
        <authorList>
            <person name="Albuquerque L."/>
            <person name="Polonia A.R.M."/>
            <person name="Barroso C."/>
            <person name="Froufe H.J.C."/>
            <person name="Lage O."/>
            <person name="Lobo-Da-Cunha A."/>
            <person name="Egas C."/>
            <person name="Da Costa M.S."/>
        </authorList>
    </citation>
    <scope>NUCLEOTIDE SEQUENCE [LARGE SCALE GENOMIC DNA]</scope>
    <source>
        <strain evidence="2 3">SPSPC-11</strain>
    </source>
</reference>
<evidence type="ECO:0008006" key="4">
    <source>
        <dbReference type="Google" id="ProtNLM"/>
    </source>
</evidence>
<keyword evidence="1" id="KW-1133">Transmembrane helix</keyword>
<keyword evidence="1" id="KW-0812">Transmembrane</keyword>
<evidence type="ECO:0000313" key="3">
    <source>
        <dbReference type="Proteomes" id="UP000233387"/>
    </source>
</evidence>
<feature type="transmembrane region" description="Helical" evidence="1">
    <location>
        <begin position="57"/>
        <end position="82"/>
    </location>
</feature>
<dbReference type="RefSeq" id="WP_101358514.1">
    <property type="nucleotide sequence ID" value="NZ_NKXO01000017.1"/>
</dbReference>
<keyword evidence="1" id="KW-0472">Membrane</keyword>
<feature type="transmembrane region" description="Helical" evidence="1">
    <location>
        <begin position="6"/>
        <end position="25"/>
    </location>
</feature>
<organism evidence="2 3">
    <name type="scientific">Raineya orbicola</name>
    <dbReference type="NCBI Taxonomy" id="2016530"/>
    <lineage>
        <taxon>Bacteria</taxon>
        <taxon>Pseudomonadati</taxon>
        <taxon>Bacteroidota</taxon>
        <taxon>Cytophagia</taxon>
        <taxon>Cytophagales</taxon>
        <taxon>Raineyaceae</taxon>
        <taxon>Raineya</taxon>
    </lineage>
</organism>